<organism evidence="3 4">
    <name type="scientific">Chitinophaga horti</name>
    <dbReference type="NCBI Taxonomy" id="2920382"/>
    <lineage>
        <taxon>Bacteria</taxon>
        <taxon>Pseudomonadati</taxon>
        <taxon>Bacteroidota</taxon>
        <taxon>Chitinophagia</taxon>
        <taxon>Chitinophagales</taxon>
        <taxon>Chitinophagaceae</taxon>
        <taxon>Chitinophaga</taxon>
    </lineage>
</organism>
<evidence type="ECO:0000313" key="3">
    <source>
        <dbReference type="EMBL" id="UYQ92869.1"/>
    </source>
</evidence>
<dbReference type="Gene3D" id="3.40.50.1820">
    <property type="entry name" value="alpha/beta hydrolase"/>
    <property type="match status" value="1"/>
</dbReference>
<evidence type="ECO:0000313" key="4">
    <source>
        <dbReference type="Proteomes" id="UP001162741"/>
    </source>
</evidence>
<feature type="domain" description="Fungal lipase-type" evidence="2">
    <location>
        <begin position="78"/>
        <end position="231"/>
    </location>
</feature>
<dbReference type="SUPFAM" id="SSF53474">
    <property type="entry name" value="alpha/beta-Hydrolases"/>
    <property type="match status" value="1"/>
</dbReference>
<protein>
    <submittedName>
        <fullName evidence="3">Lipase family protein</fullName>
    </submittedName>
</protein>
<sequence length="357" mass="41075">MRQLMLLLLVCIPLSSFSQQLKAGFDADEYLSLLKLPQQNDSSAQAFTSKDFKLLYVSPEVGLFNKWFLWKRSDGVGVIVIRGTVGRMESWLANFYAAMIPAKGSMQLNDSTRFDYQLAADTAKAYVHVGWTISLGHMAPTMVRKIKELYAQGSRQFIIMGHSQGGAIAFLTRSYFEYNPELPKDIVYKTYCSAAPKPGNLFYAYDFDFITRLGWGFRVVNSEDWVPETPFSLQTLKDFNDVNAFMNVPGMLKKQKFFVRVYGKSVYNKLNRVSQKSMKRFRRTLGKRVGMLVKRTLKQLQTPPYTYSNNYMTAGTPVILLADSTYHTKYKFDGKNVFVHHMFEPYIDLLTRRYGLK</sequence>
<evidence type="ECO:0000256" key="1">
    <source>
        <dbReference type="SAM" id="SignalP"/>
    </source>
</evidence>
<dbReference type="Pfam" id="PF01764">
    <property type="entry name" value="Lipase_3"/>
    <property type="match status" value="1"/>
</dbReference>
<keyword evidence="4" id="KW-1185">Reference proteome</keyword>
<evidence type="ECO:0000259" key="2">
    <source>
        <dbReference type="Pfam" id="PF01764"/>
    </source>
</evidence>
<dbReference type="EMBL" id="CP107006">
    <property type="protein sequence ID" value="UYQ92869.1"/>
    <property type="molecule type" value="Genomic_DNA"/>
</dbReference>
<feature type="chain" id="PRO_5047548473" evidence="1">
    <location>
        <begin position="24"/>
        <end position="357"/>
    </location>
</feature>
<proteinExistence type="predicted"/>
<name>A0ABY6IZM3_9BACT</name>
<accession>A0ABY6IZM3</accession>
<feature type="signal peptide" evidence="1">
    <location>
        <begin position="1"/>
        <end position="23"/>
    </location>
</feature>
<dbReference type="InterPro" id="IPR002921">
    <property type="entry name" value="Fungal_lipase-type"/>
</dbReference>
<reference evidence="3" key="1">
    <citation type="submission" date="2022-10" db="EMBL/GenBank/DDBJ databases">
        <title>Chitinophaga sp. nov., isolated from soil.</title>
        <authorList>
            <person name="Jeon C.O."/>
        </authorList>
    </citation>
    <scope>NUCLEOTIDE SEQUENCE</scope>
    <source>
        <strain evidence="3">R8</strain>
    </source>
</reference>
<dbReference type="Proteomes" id="UP001162741">
    <property type="component" value="Chromosome"/>
</dbReference>
<gene>
    <name evidence="3" type="ORF">MKQ68_22575</name>
</gene>
<dbReference type="RefSeq" id="WP_244836485.1">
    <property type="nucleotide sequence ID" value="NZ_CP107006.1"/>
</dbReference>
<keyword evidence="1" id="KW-0732">Signal</keyword>
<dbReference type="InterPro" id="IPR029058">
    <property type="entry name" value="AB_hydrolase_fold"/>
</dbReference>